<dbReference type="PROSITE" id="PS50011">
    <property type="entry name" value="PROTEIN_KINASE_DOM"/>
    <property type="match status" value="1"/>
</dbReference>
<keyword evidence="5 11" id="KW-0418">Kinase</keyword>
<dbReference type="EMBL" id="CYKH01000610">
    <property type="protein sequence ID" value="CUG06675.1"/>
    <property type="molecule type" value="Genomic_DNA"/>
</dbReference>
<dbReference type="AlphaFoldDB" id="A0A0S4IZ51"/>
<feature type="region of interest" description="Disordered" evidence="9">
    <location>
        <begin position="217"/>
        <end position="243"/>
    </location>
</feature>
<evidence type="ECO:0000256" key="1">
    <source>
        <dbReference type="ARBA" id="ARBA00012513"/>
    </source>
</evidence>
<dbReference type="Pfam" id="PF00069">
    <property type="entry name" value="Pkinase"/>
    <property type="match status" value="2"/>
</dbReference>
<dbReference type="InterPro" id="IPR011009">
    <property type="entry name" value="Kinase-like_dom_sf"/>
</dbReference>
<accession>A0A0S4IZ51</accession>
<keyword evidence="6" id="KW-0067">ATP-binding</keyword>
<dbReference type="InterPro" id="IPR000719">
    <property type="entry name" value="Prot_kinase_dom"/>
</dbReference>
<feature type="domain" description="Protein kinase" evidence="10">
    <location>
        <begin position="17"/>
        <end position="395"/>
    </location>
</feature>
<evidence type="ECO:0000256" key="8">
    <source>
        <dbReference type="ARBA" id="ARBA00048679"/>
    </source>
</evidence>
<evidence type="ECO:0000313" key="12">
    <source>
        <dbReference type="Proteomes" id="UP000051952"/>
    </source>
</evidence>
<evidence type="ECO:0000256" key="9">
    <source>
        <dbReference type="SAM" id="MobiDB-lite"/>
    </source>
</evidence>
<dbReference type="PANTHER" id="PTHR24356:SF228">
    <property type="entry name" value="NON-SPECIFIC SERINE_THREONINE PROTEIN KINASE"/>
    <property type="match status" value="1"/>
</dbReference>
<evidence type="ECO:0000256" key="7">
    <source>
        <dbReference type="ARBA" id="ARBA00047899"/>
    </source>
</evidence>
<dbReference type="OrthoDB" id="347657at2759"/>
<organism evidence="11 12">
    <name type="scientific">Bodo saltans</name>
    <name type="common">Flagellated protozoan</name>
    <dbReference type="NCBI Taxonomy" id="75058"/>
    <lineage>
        <taxon>Eukaryota</taxon>
        <taxon>Discoba</taxon>
        <taxon>Euglenozoa</taxon>
        <taxon>Kinetoplastea</taxon>
        <taxon>Metakinetoplastina</taxon>
        <taxon>Eubodonida</taxon>
        <taxon>Bodonidae</taxon>
        <taxon>Bodo</taxon>
    </lineage>
</organism>
<evidence type="ECO:0000256" key="3">
    <source>
        <dbReference type="ARBA" id="ARBA00022679"/>
    </source>
</evidence>
<proteinExistence type="predicted"/>
<dbReference type="GO" id="GO:0005524">
    <property type="term" value="F:ATP binding"/>
    <property type="evidence" value="ECO:0007669"/>
    <property type="project" value="UniProtKB-KW"/>
</dbReference>
<keyword evidence="4" id="KW-0547">Nucleotide-binding</keyword>
<reference evidence="12" key="1">
    <citation type="submission" date="2015-09" db="EMBL/GenBank/DDBJ databases">
        <authorList>
            <consortium name="Pathogen Informatics"/>
        </authorList>
    </citation>
    <scope>NUCLEOTIDE SEQUENCE [LARGE SCALE GENOMIC DNA]</scope>
    <source>
        <strain evidence="12">Lake Konstanz</strain>
    </source>
</reference>
<evidence type="ECO:0000256" key="6">
    <source>
        <dbReference type="ARBA" id="ARBA00022840"/>
    </source>
</evidence>
<protein>
    <recommendedName>
        <fullName evidence="1">non-specific serine/threonine protein kinase</fullName>
        <ecNumber evidence="1">2.7.11.1</ecNumber>
    </recommendedName>
</protein>
<dbReference type="Proteomes" id="UP000051952">
    <property type="component" value="Unassembled WGS sequence"/>
</dbReference>
<dbReference type="PANTHER" id="PTHR24356">
    <property type="entry name" value="SERINE/THREONINE-PROTEIN KINASE"/>
    <property type="match status" value="1"/>
</dbReference>
<feature type="compositionally biased region" description="Low complexity" evidence="9">
    <location>
        <begin position="501"/>
        <end position="512"/>
    </location>
</feature>
<feature type="compositionally biased region" description="Acidic residues" evidence="9">
    <location>
        <begin position="541"/>
        <end position="550"/>
    </location>
</feature>
<comment type="catalytic activity">
    <reaction evidence="7">
        <text>L-threonyl-[protein] + ATP = O-phospho-L-threonyl-[protein] + ADP + H(+)</text>
        <dbReference type="Rhea" id="RHEA:46608"/>
        <dbReference type="Rhea" id="RHEA-COMP:11060"/>
        <dbReference type="Rhea" id="RHEA-COMP:11605"/>
        <dbReference type="ChEBI" id="CHEBI:15378"/>
        <dbReference type="ChEBI" id="CHEBI:30013"/>
        <dbReference type="ChEBI" id="CHEBI:30616"/>
        <dbReference type="ChEBI" id="CHEBI:61977"/>
        <dbReference type="ChEBI" id="CHEBI:456216"/>
        <dbReference type="EC" id="2.7.11.1"/>
    </reaction>
</comment>
<dbReference type="GO" id="GO:0035556">
    <property type="term" value="P:intracellular signal transduction"/>
    <property type="evidence" value="ECO:0007669"/>
    <property type="project" value="TreeGrafter"/>
</dbReference>
<dbReference type="Gene3D" id="1.10.510.10">
    <property type="entry name" value="Transferase(Phosphotransferase) domain 1"/>
    <property type="match status" value="1"/>
</dbReference>
<dbReference type="Gene3D" id="3.30.200.20">
    <property type="entry name" value="Phosphorylase Kinase, domain 1"/>
    <property type="match status" value="1"/>
</dbReference>
<keyword evidence="2" id="KW-0723">Serine/threonine-protein kinase</keyword>
<evidence type="ECO:0000313" key="11">
    <source>
        <dbReference type="EMBL" id="CUG06675.1"/>
    </source>
</evidence>
<feature type="region of interest" description="Disordered" evidence="9">
    <location>
        <begin position="484"/>
        <end position="568"/>
    </location>
</feature>
<evidence type="ECO:0000259" key="10">
    <source>
        <dbReference type="PROSITE" id="PS50011"/>
    </source>
</evidence>
<dbReference type="OMA" id="GECKWSF"/>
<evidence type="ECO:0000256" key="4">
    <source>
        <dbReference type="ARBA" id="ARBA00022741"/>
    </source>
</evidence>
<dbReference type="SUPFAM" id="SSF56112">
    <property type="entry name" value="Protein kinase-like (PK-like)"/>
    <property type="match status" value="1"/>
</dbReference>
<evidence type="ECO:0000256" key="2">
    <source>
        <dbReference type="ARBA" id="ARBA00022527"/>
    </source>
</evidence>
<dbReference type="VEuPathDB" id="TriTrypDB:BSAL_73300"/>
<dbReference type="GO" id="GO:0004674">
    <property type="term" value="F:protein serine/threonine kinase activity"/>
    <property type="evidence" value="ECO:0007669"/>
    <property type="project" value="UniProtKB-KW"/>
</dbReference>
<dbReference type="SMART" id="SM00220">
    <property type="entry name" value="S_TKc"/>
    <property type="match status" value="1"/>
</dbReference>
<dbReference type="EC" id="2.7.11.1" evidence="1"/>
<sequence length="568" mass="61353">MSASSVPLNWKPSDFDLPNATPIGAGALSYVLRATHTATKATVAVKILSKIQLLQQGKVQAVMTEKECLYTLGPHPFIARLLGTAQSEDELYFVMEHLPHGDLLQHIRTVHADRVAKSVPPPQQQVVEGEEVSAAAAPAATTATSSTSSGPVCLDFNDIQLILAQLVVSLSHAIRKGFVLRDLKPENICFDSEYRCCLIDFDTAAKDAPPPHTNYGKPIRGGGGNAAAATSSSPPVGQDKKRRKTVSEIQGMRSIASQFCGTAQYVSPEMVGECAWSFSSDLWALGIIAYQCLYGVYPFKGSNSFSVMKRLVHGIRPEKHFAVEVNLEEADNGPRNNSSEDVTPPEVVANNGLPKFRRVTSFISSLLRVDPTLRLGVNPLTLAFDESQLRNHALFDGFNWALIDDEVAQYKFPGAEALLKESVAVSASSASGTASDEIANKKGRIAAALHRLPSHSEAYASYVCTASNNDSNPFDAWAHRYDDNHQEDDHKEANASANVGDTPTTKPVVDPTSSDDEYYSTNRARAAKTTGGEEPSSSSSGEDDDVEDDVGVQQIGHADTDFQEEEEQ</sequence>
<keyword evidence="3" id="KW-0808">Transferase</keyword>
<dbReference type="InterPro" id="IPR050236">
    <property type="entry name" value="Ser_Thr_kinase_AGC"/>
</dbReference>
<comment type="catalytic activity">
    <reaction evidence="8">
        <text>L-seryl-[protein] + ATP = O-phospho-L-seryl-[protein] + ADP + H(+)</text>
        <dbReference type="Rhea" id="RHEA:17989"/>
        <dbReference type="Rhea" id="RHEA-COMP:9863"/>
        <dbReference type="Rhea" id="RHEA-COMP:11604"/>
        <dbReference type="ChEBI" id="CHEBI:15378"/>
        <dbReference type="ChEBI" id="CHEBI:29999"/>
        <dbReference type="ChEBI" id="CHEBI:30616"/>
        <dbReference type="ChEBI" id="CHEBI:83421"/>
        <dbReference type="ChEBI" id="CHEBI:456216"/>
        <dbReference type="EC" id="2.7.11.1"/>
    </reaction>
</comment>
<gene>
    <name evidence="11" type="ORF">BSAL_73300</name>
</gene>
<keyword evidence="12" id="KW-1185">Reference proteome</keyword>
<feature type="compositionally biased region" description="Basic and acidic residues" evidence="9">
    <location>
        <begin position="484"/>
        <end position="493"/>
    </location>
</feature>
<evidence type="ECO:0000256" key="5">
    <source>
        <dbReference type="ARBA" id="ARBA00022777"/>
    </source>
</evidence>
<name>A0A0S4IZ51_BODSA</name>